<dbReference type="InterPro" id="IPR011990">
    <property type="entry name" value="TPR-like_helical_dom_sf"/>
</dbReference>
<dbReference type="SUPFAM" id="SSF48452">
    <property type="entry name" value="TPR-like"/>
    <property type="match status" value="2"/>
</dbReference>
<proteinExistence type="predicted"/>
<evidence type="ECO:0000256" key="1">
    <source>
        <dbReference type="ARBA" id="ARBA00022737"/>
    </source>
</evidence>
<feature type="signal peptide" evidence="4">
    <location>
        <begin position="1"/>
        <end position="31"/>
    </location>
</feature>
<feature type="repeat" description="TPR" evidence="3">
    <location>
        <begin position="36"/>
        <end position="69"/>
    </location>
</feature>
<dbReference type="InterPro" id="IPR051685">
    <property type="entry name" value="Ycf3/AcsC/BcsC/TPR_MFPF"/>
</dbReference>
<gene>
    <name evidence="5" type="ORF">IAA55_00465</name>
</gene>
<sequence length="324" mass="36218">MREKRNGKKYRCAGYLCLAAVCLALSGCAQSGKEQQEEYKQQGIVAMASGDYDQALDLFGKALDLSGGSVGAQEIDICYYKAAALYQAGQIQEAIAVYDALTEYDEQNADAWFLRGSIYAGQRDLEKALENYRQAVKLDDENYDLYIGIYENLNALGYQEEAAEFLNMALEIEGDGAYNCLNRGRIYMILGQYDAAEKALLKAVDKKEDEARVYLAQIYTLQQDADSAQKMVDAYLESKNVSSEGLTLLGNMAMDAQDYAQALEYYQQGLACAQVTNARELRKNEIAALERCGQYEDAQTKLAEYLEDYPGDQVALQEQQFLTR</sequence>
<organism evidence="5 6">
    <name type="scientific">Candidatus Pullilachnospira gallistercoris</name>
    <dbReference type="NCBI Taxonomy" id="2840911"/>
    <lineage>
        <taxon>Bacteria</taxon>
        <taxon>Bacillati</taxon>
        <taxon>Bacillota</taxon>
        <taxon>Clostridia</taxon>
        <taxon>Lachnospirales</taxon>
        <taxon>Lachnospiraceae</taxon>
        <taxon>Lachnospiraceae incertae sedis</taxon>
        <taxon>Candidatus Pullilachnospira</taxon>
    </lineage>
</organism>
<dbReference type="PROSITE" id="PS50293">
    <property type="entry name" value="TPR_REGION"/>
    <property type="match status" value="1"/>
</dbReference>
<comment type="caution">
    <text evidence="5">The sequence shown here is derived from an EMBL/GenBank/DDBJ whole genome shotgun (WGS) entry which is preliminary data.</text>
</comment>
<dbReference type="PANTHER" id="PTHR44943">
    <property type="entry name" value="CELLULOSE SYNTHASE OPERON PROTEIN C"/>
    <property type="match status" value="1"/>
</dbReference>
<evidence type="ECO:0000313" key="5">
    <source>
        <dbReference type="EMBL" id="HIR69737.1"/>
    </source>
</evidence>
<dbReference type="PROSITE" id="PS50005">
    <property type="entry name" value="TPR"/>
    <property type="match status" value="2"/>
</dbReference>
<keyword evidence="2 3" id="KW-0802">TPR repeat</keyword>
<evidence type="ECO:0000313" key="6">
    <source>
        <dbReference type="Proteomes" id="UP000823912"/>
    </source>
</evidence>
<dbReference type="InterPro" id="IPR019734">
    <property type="entry name" value="TPR_rpt"/>
</dbReference>
<keyword evidence="1" id="KW-0677">Repeat</keyword>
<dbReference type="Pfam" id="PF14559">
    <property type="entry name" value="TPR_19"/>
    <property type="match status" value="2"/>
</dbReference>
<dbReference type="SMART" id="SM00028">
    <property type="entry name" value="TPR"/>
    <property type="match status" value="5"/>
</dbReference>
<dbReference type="PROSITE" id="PS51257">
    <property type="entry name" value="PROKAR_LIPOPROTEIN"/>
    <property type="match status" value="1"/>
</dbReference>
<evidence type="ECO:0000256" key="4">
    <source>
        <dbReference type="SAM" id="SignalP"/>
    </source>
</evidence>
<evidence type="ECO:0000256" key="2">
    <source>
        <dbReference type="ARBA" id="ARBA00022803"/>
    </source>
</evidence>
<dbReference type="Gene3D" id="1.25.40.10">
    <property type="entry name" value="Tetratricopeptide repeat domain"/>
    <property type="match status" value="3"/>
</dbReference>
<dbReference type="PANTHER" id="PTHR44943:SF4">
    <property type="entry name" value="TPR REPEAT-CONTAINING PROTEIN MJ0798"/>
    <property type="match status" value="1"/>
</dbReference>
<feature type="repeat" description="TPR" evidence="3">
    <location>
        <begin position="109"/>
        <end position="142"/>
    </location>
</feature>
<keyword evidence="4" id="KW-0732">Signal</keyword>
<reference evidence="5" key="1">
    <citation type="submission" date="2020-10" db="EMBL/GenBank/DDBJ databases">
        <authorList>
            <person name="Gilroy R."/>
        </authorList>
    </citation>
    <scope>NUCLEOTIDE SEQUENCE</scope>
    <source>
        <strain evidence="5">ChiSjej5B23-6657</strain>
    </source>
</reference>
<dbReference type="Proteomes" id="UP000823912">
    <property type="component" value="Unassembled WGS sequence"/>
</dbReference>
<name>A0A9D1J9U1_9FIRM</name>
<dbReference type="AlphaFoldDB" id="A0A9D1J9U1"/>
<reference evidence="5" key="2">
    <citation type="journal article" date="2021" name="PeerJ">
        <title>Extensive microbial diversity within the chicken gut microbiome revealed by metagenomics and culture.</title>
        <authorList>
            <person name="Gilroy R."/>
            <person name="Ravi A."/>
            <person name="Getino M."/>
            <person name="Pursley I."/>
            <person name="Horton D.L."/>
            <person name="Alikhan N.F."/>
            <person name="Baker D."/>
            <person name="Gharbi K."/>
            <person name="Hall N."/>
            <person name="Watson M."/>
            <person name="Adriaenssens E.M."/>
            <person name="Foster-Nyarko E."/>
            <person name="Jarju S."/>
            <person name="Secka A."/>
            <person name="Antonio M."/>
            <person name="Oren A."/>
            <person name="Chaudhuri R.R."/>
            <person name="La Ragione R."/>
            <person name="Hildebrand F."/>
            <person name="Pallen M.J."/>
        </authorList>
    </citation>
    <scope>NUCLEOTIDE SEQUENCE</scope>
    <source>
        <strain evidence="5">ChiSjej5B23-6657</strain>
    </source>
</reference>
<feature type="chain" id="PRO_5039535326" evidence="4">
    <location>
        <begin position="32"/>
        <end position="324"/>
    </location>
</feature>
<evidence type="ECO:0000256" key="3">
    <source>
        <dbReference type="PROSITE-ProRule" id="PRU00339"/>
    </source>
</evidence>
<dbReference type="EMBL" id="DVHM01000007">
    <property type="protein sequence ID" value="HIR69737.1"/>
    <property type="molecule type" value="Genomic_DNA"/>
</dbReference>
<protein>
    <submittedName>
        <fullName evidence="5">Tetratricopeptide repeat protein</fullName>
    </submittedName>
</protein>
<accession>A0A9D1J9U1</accession>